<organism evidence="1 2">
    <name type="scientific">Marinobacterium mangrovicola</name>
    <dbReference type="NCBI Taxonomy" id="1476959"/>
    <lineage>
        <taxon>Bacteria</taxon>
        <taxon>Pseudomonadati</taxon>
        <taxon>Pseudomonadota</taxon>
        <taxon>Gammaproteobacteria</taxon>
        <taxon>Oceanospirillales</taxon>
        <taxon>Oceanospirillaceae</taxon>
        <taxon>Marinobacterium</taxon>
    </lineage>
</organism>
<protein>
    <submittedName>
        <fullName evidence="1">Uncharacterized protein</fullName>
    </submittedName>
</protein>
<proteinExistence type="predicted"/>
<reference evidence="1 2" key="1">
    <citation type="submission" date="2019-03" db="EMBL/GenBank/DDBJ databases">
        <title>Genomic Encyclopedia of Archaeal and Bacterial Type Strains, Phase II (KMG-II): from individual species to whole genera.</title>
        <authorList>
            <person name="Goeker M."/>
        </authorList>
    </citation>
    <scope>NUCLEOTIDE SEQUENCE [LARGE SCALE GENOMIC DNA]</scope>
    <source>
        <strain evidence="1 2">DSM 27697</strain>
    </source>
</reference>
<dbReference type="RefSeq" id="WP_132286042.1">
    <property type="nucleotide sequence ID" value="NZ_SMFU01000002.1"/>
</dbReference>
<evidence type="ECO:0000313" key="1">
    <source>
        <dbReference type="EMBL" id="TCK16415.1"/>
    </source>
</evidence>
<name>A0A4R1H8K5_9GAMM</name>
<dbReference type="Proteomes" id="UP000294546">
    <property type="component" value="Unassembled WGS sequence"/>
</dbReference>
<dbReference type="EMBL" id="SMFU01000002">
    <property type="protein sequence ID" value="TCK16415.1"/>
    <property type="molecule type" value="Genomic_DNA"/>
</dbReference>
<gene>
    <name evidence="1" type="ORF">CLV83_0123</name>
</gene>
<dbReference type="AlphaFoldDB" id="A0A4R1H8K5"/>
<comment type="caution">
    <text evidence="1">The sequence shown here is derived from an EMBL/GenBank/DDBJ whole genome shotgun (WGS) entry which is preliminary data.</text>
</comment>
<evidence type="ECO:0000313" key="2">
    <source>
        <dbReference type="Proteomes" id="UP000294546"/>
    </source>
</evidence>
<accession>A0A4R1H8K5</accession>
<keyword evidence="2" id="KW-1185">Reference proteome</keyword>
<sequence length="64" mass="7226">MSATNTHKARCGWIQTKTSVKREKTDCNLVMELPAFLDAQHSHSTSAIEVYSHIAWQIVLINTI</sequence>